<dbReference type="AlphaFoldDB" id="A0A5D8Z212"/>
<name>A0A5D8Z212_9GAMM</name>
<gene>
    <name evidence="2" type="ORF">FW784_09445</name>
</gene>
<keyword evidence="3" id="KW-1185">Reference proteome</keyword>
<dbReference type="Proteomes" id="UP000323164">
    <property type="component" value="Unassembled WGS sequence"/>
</dbReference>
<keyword evidence="1" id="KW-1133">Transmembrane helix</keyword>
<organism evidence="2 3">
    <name type="scientific">Cognatilysobacter lacus</name>
    <dbReference type="NCBI Taxonomy" id="1643323"/>
    <lineage>
        <taxon>Bacteria</taxon>
        <taxon>Pseudomonadati</taxon>
        <taxon>Pseudomonadota</taxon>
        <taxon>Gammaproteobacteria</taxon>
        <taxon>Lysobacterales</taxon>
        <taxon>Lysobacteraceae</taxon>
        <taxon>Cognatilysobacter</taxon>
    </lineage>
</organism>
<evidence type="ECO:0000256" key="1">
    <source>
        <dbReference type="SAM" id="Phobius"/>
    </source>
</evidence>
<sequence>MAWLYLLLAVAALVVAFKAASAALMLVALLAAFGLLLAWLMGLLAARLESRSSDPSMIVDPAELMRLREQAEARRAAAATAAPPEA</sequence>
<dbReference type="EMBL" id="VTRV01000098">
    <property type="protein sequence ID" value="TZF88759.1"/>
    <property type="molecule type" value="Genomic_DNA"/>
</dbReference>
<reference evidence="2 3" key="1">
    <citation type="submission" date="2019-08" db="EMBL/GenBank/DDBJ databases">
        <title>Draft genome sequence of Lysobacter sp. UKS-15.</title>
        <authorList>
            <person name="Im W.-T."/>
        </authorList>
    </citation>
    <scope>NUCLEOTIDE SEQUENCE [LARGE SCALE GENOMIC DNA]</scope>
    <source>
        <strain evidence="2 3">UKS-15</strain>
    </source>
</reference>
<comment type="caution">
    <text evidence="2">The sequence shown here is derived from an EMBL/GenBank/DDBJ whole genome shotgun (WGS) entry which is preliminary data.</text>
</comment>
<evidence type="ECO:0008006" key="4">
    <source>
        <dbReference type="Google" id="ProtNLM"/>
    </source>
</evidence>
<proteinExistence type="predicted"/>
<feature type="transmembrane region" description="Helical" evidence="1">
    <location>
        <begin position="26"/>
        <end position="46"/>
    </location>
</feature>
<keyword evidence="1" id="KW-0812">Transmembrane</keyword>
<evidence type="ECO:0000313" key="3">
    <source>
        <dbReference type="Proteomes" id="UP000323164"/>
    </source>
</evidence>
<protein>
    <recommendedName>
        <fullName evidence="4">Transmembrane protein</fullName>
    </recommendedName>
</protein>
<evidence type="ECO:0000313" key="2">
    <source>
        <dbReference type="EMBL" id="TZF88759.1"/>
    </source>
</evidence>
<keyword evidence="1" id="KW-0472">Membrane</keyword>
<accession>A0A5D8Z212</accession>
<dbReference type="RefSeq" id="WP_149353099.1">
    <property type="nucleotide sequence ID" value="NZ_VTRV01000098.1"/>
</dbReference>